<evidence type="ECO:0000313" key="14">
    <source>
        <dbReference type="EMBL" id="TMI73402.1"/>
    </source>
</evidence>
<protein>
    <recommendedName>
        <fullName evidence="10">Thiamine pyrimidine synthase</fullName>
    </recommendedName>
</protein>
<evidence type="ECO:0000256" key="3">
    <source>
        <dbReference type="ARBA" id="ARBA00009406"/>
    </source>
</evidence>
<evidence type="ECO:0000256" key="4">
    <source>
        <dbReference type="ARBA" id="ARBA00011738"/>
    </source>
</evidence>
<comment type="caution">
    <text evidence="14">The sequence shown here is derived from an EMBL/GenBank/DDBJ whole genome shotgun (WGS) entry which is preliminary data.</text>
</comment>
<name>A0A537IQP0_9BACT</name>
<comment type="pathway">
    <text evidence="2">Cofactor biosynthesis; thiamine diphosphate biosynthesis.</text>
</comment>
<dbReference type="SUPFAM" id="SSF53850">
    <property type="entry name" value="Periplasmic binding protein-like II"/>
    <property type="match status" value="1"/>
</dbReference>
<dbReference type="Pfam" id="PF09084">
    <property type="entry name" value="NMT1"/>
    <property type="match status" value="1"/>
</dbReference>
<evidence type="ECO:0000256" key="11">
    <source>
        <dbReference type="ARBA" id="ARBA00048179"/>
    </source>
</evidence>
<organism evidence="14 15">
    <name type="scientific">Candidatus Segetimicrobium genomatis</name>
    <dbReference type="NCBI Taxonomy" id="2569760"/>
    <lineage>
        <taxon>Bacteria</taxon>
        <taxon>Bacillati</taxon>
        <taxon>Candidatus Sysuimicrobiota</taxon>
        <taxon>Candidatus Sysuimicrobiia</taxon>
        <taxon>Candidatus Sysuimicrobiales</taxon>
        <taxon>Candidatus Segetimicrobiaceae</taxon>
        <taxon>Candidatus Segetimicrobium</taxon>
    </lineage>
</organism>
<gene>
    <name evidence="14" type="ORF">E6H05_09710</name>
</gene>
<dbReference type="EMBL" id="VBAP01000071">
    <property type="protein sequence ID" value="TMI73402.1"/>
    <property type="molecule type" value="Genomic_DNA"/>
</dbReference>
<evidence type="ECO:0000256" key="1">
    <source>
        <dbReference type="ARBA" id="ARBA00003469"/>
    </source>
</evidence>
<dbReference type="PANTHER" id="PTHR31528:SF1">
    <property type="entry name" value="4-AMINO-5-HYDROXYMETHYL-2-METHYLPYRIMIDINE PHOSPHATE SYNTHASE THI11-RELATED"/>
    <property type="match status" value="1"/>
</dbReference>
<keyword evidence="5" id="KW-0808">Transferase</keyword>
<evidence type="ECO:0000256" key="6">
    <source>
        <dbReference type="ARBA" id="ARBA00022723"/>
    </source>
</evidence>
<dbReference type="InterPro" id="IPR015168">
    <property type="entry name" value="SsuA/THI5"/>
</dbReference>
<keyword evidence="9" id="KW-0408">Iron</keyword>
<evidence type="ECO:0000256" key="12">
    <source>
        <dbReference type="SAM" id="SignalP"/>
    </source>
</evidence>
<evidence type="ECO:0000256" key="8">
    <source>
        <dbReference type="ARBA" id="ARBA00022977"/>
    </source>
</evidence>
<feature type="signal peptide" evidence="12">
    <location>
        <begin position="1"/>
        <end position="24"/>
    </location>
</feature>
<comment type="function">
    <text evidence="1">Responsible for the formation of the pyrimidine heterocycle in the thiamine biosynthesis pathway. Catalyzes the formation of hydroxymethylpyrimidine phosphate (HMP-P) from histidine and pyridoxal phosphate (PLP). The protein uses PLP and the active site histidine to form HMP-P, generating an inactive enzyme. The enzyme can only undergo a single turnover, which suggests it is a suicide enzyme.</text>
</comment>
<dbReference type="GO" id="GO:0009228">
    <property type="term" value="P:thiamine biosynthetic process"/>
    <property type="evidence" value="ECO:0007669"/>
    <property type="project" value="UniProtKB-KW"/>
</dbReference>
<dbReference type="Proteomes" id="UP000318834">
    <property type="component" value="Unassembled WGS sequence"/>
</dbReference>
<evidence type="ECO:0000256" key="5">
    <source>
        <dbReference type="ARBA" id="ARBA00022679"/>
    </source>
</evidence>
<feature type="domain" description="SsuA/THI5-like" evidence="13">
    <location>
        <begin position="46"/>
        <end position="250"/>
    </location>
</feature>
<evidence type="ECO:0000313" key="15">
    <source>
        <dbReference type="Proteomes" id="UP000318834"/>
    </source>
</evidence>
<evidence type="ECO:0000256" key="10">
    <source>
        <dbReference type="ARBA" id="ARBA00033171"/>
    </source>
</evidence>
<dbReference type="PANTHER" id="PTHR31528">
    <property type="entry name" value="4-AMINO-5-HYDROXYMETHYL-2-METHYLPYRIMIDINE PHOSPHATE SYNTHASE THI11-RELATED"/>
    <property type="match status" value="1"/>
</dbReference>
<proteinExistence type="inferred from homology"/>
<evidence type="ECO:0000256" key="2">
    <source>
        <dbReference type="ARBA" id="ARBA00004948"/>
    </source>
</evidence>
<dbReference type="AlphaFoldDB" id="A0A537IQP0"/>
<keyword evidence="12" id="KW-0732">Signal</keyword>
<dbReference type="InterPro" id="IPR027939">
    <property type="entry name" value="NMT1/THI5"/>
</dbReference>
<reference evidence="14 15" key="1">
    <citation type="journal article" date="2019" name="Nat. Microbiol.">
        <title>Mediterranean grassland soil C-N compound turnover is dependent on rainfall and depth, and is mediated by genomically divergent microorganisms.</title>
        <authorList>
            <person name="Diamond S."/>
            <person name="Andeer P.F."/>
            <person name="Li Z."/>
            <person name="Crits-Christoph A."/>
            <person name="Burstein D."/>
            <person name="Anantharaman K."/>
            <person name="Lane K.R."/>
            <person name="Thomas B.C."/>
            <person name="Pan C."/>
            <person name="Northen T.R."/>
            <person name="Banfield J.F."/>
        </authorList>
    </citation>
    <scope>NUCLEOTIDE SEQUENCE [LARGE SCALE GENOMIC DNA]</scope>
    <source>
        <strain evidence="14">NP_8</strain>
    </source>
</reference>
<keyword evidence="8" id="KW-0784">Thiamine biosynthesis</keyword>
<feature type="chain" id="PRO_5022029987" description="Thiamine pyrimidine synthase" evidence="12">
    <location>
        <begin position="25"/>
        <end position="327"/>
    </location>
</feature>
<evidence type="ECO:0000256" key="9">
    <source>
        <dbReference type="ARBA" id="ARBA00023004"/>
    </source>
</evidence>
<comment type="subunit">
    <text evidence="4">Homodimer.</text>
</comment>
<dbReference type="Gene3D" id="3.40.190.10">
    <property type="entry name" value="Periplasmic binding protein-like II"/>
    <property type="match status" value="2"/>
</dbReference>
<keyword evidence="7" id="KW-0663">Pyridoxal phosphate</keyword>
<comment type="catalytic activity">
    <reaction evidence="11">
        <text>N(6)-(pyridoxal phosphate)-L-lysyl-[4-amino-5-hydroxymethyl-2-methylpyrimidine phosphate synthase] + L-histidyl-[4-amino-5-hydroxymethyl-2-methylpyrimidine phosphate synthase] + 2 Fe(3+) + 4 H2O = L-lysyl-[4-amino-5-hydroxymethyl-2-methylpyrimidine phosphate synthase] + (2S)-2-amino-5-hydroxy-4-oxopentanoyl-[4-amino-5-hydroxymethyl-2-methylpyrimidine phosphate synthase] + 4-amino-2-methyl-5-(phosphooxymethyl)pyrimidine + 3-oxopropanoate + 2 Fe(2+) + 2 H(+)</text>
        <dbReference type="Rhea" id="RHEA:65756"/>
        <dbReference type="Rhea" id="RHEA-COMP:16892"/>
        <dbReference type="Rhea" id="RHEA-COMP:16893"/>
        <dbReference type="Rhea" id="RHEA-COMP:16894"/>
        <dbReference type="Rhea" id="RHEA-COMP:16895"/>
        <dbReference type="ChEBI" id="CHEBI:15377"/>
        <dbReference type="ChEBI" id="CHEBI:15378"/>
        <dbReference type="ChEBI" id="CHEBI:29033"/>
        <dbReference type="ChEBI" id="CHEBI:29034"/>
        <dbReference type="ChEBI" id="CHEBI:29969"/>
        <dbReference type="ChEBI" id="CHEBI:29979"/>
        <dbReference type="ChEBI" id="CHEBI:33190"/>
        <dbReference type="ChEBI" id="CHEBI:58354"/>
        <dbReference type="ChEBI" id="CHEBI:143915"/>
        <dbReference type="ChEBI" id="CHEBI:157692"/>
    </reaction>
    <physiologicalReaction direction="left-to-right" evidence="11">
        <dbReference type="Rhea" id="RHEA:65757"/>
    </physiologicalReaction>
</comment>
<evidence type="ECO:0000256" key="7">
    <source>
        <dbReference type="ARBA" id="ARBA00022898"/>
    </source>
</evidence>
<accession>A0A537IQP0</accession>
<dbReference type="GO" id="GO:0016740">
    <property type="term" value="F:transferase activity"/>
    <property type="evidence" value="ECO:0007669"/>
    <property type="project" value="UniProtKB-KW"/>
</dbReference>
<comment type="similarity">
    <text evidence="3">Belongs to the NMT1/THI5 family.</text>
</comment>
<keyword evidence="6" id="KW-0479">Metal-binding</keyword>
<evidence type="ECO:0000259" key="13">
    <source>
        <dbReference type="Pfam" id="PF09084"/>
    </source>
</evidence>
<dbReference type="GO" id="GO:0046872">
    <property type="term" value="F:metal ion binding"/>
    <property type="evidence" value="ECO:0007669"/>
    <property type="project" value="UniProtKB-KW"/>
</dbReference>
<sequence length="327" mass="36053">MRMMHRIVIVALALALAIATGAGAAGQKASIIEAWFIHNESMGDPVGVEKGFFGSLQVQVIGGGPGLSPIDRVMAKARAGEIVFGVDYPYNILEAREKQKLPLVVIAHDFQKSAIHLLSWVPLKSAKDVKGTVATWIGYDKQIKAMIGPGWDKQIKVVNQQGDPATLGAWVNKQYQFAHAMGYNEVLVAKRVVKEKYYVYSYANDFGMRWPENVVFTTEDIVRKYPQIVQQFVTGHYKGLQYALSYRDEAAGILLKYNKNLDKTHEVEGMEFLASIIMTPDTGQYGLGFVDPAAWNRLVKDLAAAKILAAPPNVTAAYTTQFPSGVK</sequence>